<dbReference type="AlphaFoldDB" id="A0A6A4PU95"/>
<protein>
    <submittedName>
        <fullName evidence="1">Uncharacterized protein</fullName>
    </submittedName>
</protein>
<name>A0A6A4PU95_LUPAL</name>
<dbReference type="Proteomes" id="UP000447434">
    <property type="component" value="Chromosome 10"/>
</dbReference>
<organism evidence="1 2">
    <name type="scientific">Lupinus albus</name>
    <name type="common">White lupine</name>
    <name type="synonym">Lupinus termis</name>
    <dbReference type="NCBI Taxonomy" id="3870"/>
    <lineage>
        <taxon>Eukaryota</taxon>
        <taxon>Viridiplantae</taxon>
        <taxon>Streptophyta</taxon>
        <taxon>Embryophyta</taxon>
        <taxon>Tracheophyta</taxon>
        <taxon>Spermatophyta</taxon>
        <taxon>Magnoliopsida</taxon>
        <taxon>eudicotyledons</taxon>
        <taxon>Gunneridae</taxon>
        <taxon>Pentapetalae</taxon>
        <taxon>rosids</taxon>
        <taxon>fabids</taxon>
        <taxon>Fabales</taxon>
        <taxon>Fabaceae</taxon>
        <taxon>Papilionoideae</taxon>
        <taxon>50 kb inversion clade</taxon>
        <taxon>genistoids sensu lato</taxon>
        <taxon>core genistoids</taxon>
        <taxon>Genisteae</taxon>
        <taxon>Lupinus</taxon>
    </lineage>
</organism>
<reference evidence="2" key="1">
    <citation type="journal article" date="2020" name="Nat. Commun.">
        <title>Genome sequence of the cluster root forming white lupin.</title>
        <authorList>
            <person name="Hufnagel B."/>
            <person name="Marques A."/>
            <person name="Soriano A."/>
            <person name="Marques L."/>
            <person name="Divol F."/>
            <person name="Doumas P."/>
            <person name="Sallet E."/>
            <person name="Mancinotti D."/>
            <person name="Carrere S."/>
            <person name="Marande W."/>
            <person name="Arribat S."/>
            <person name="Keller J."/>
            <person name="Huneau C."/>
            <person name="Blein T."/>
            <person name="Aime D."/>
            <person name="Laguerre M."/>
            <person name="Taylor J."/>
            <person name="Schubert V."/>
            <person name="Nelson M."/>
            <person name="Geu-Flores F."/>
            <person name="Crespi M."/>
            <person name="Gallardo-Guerrero K."/>
            <person name="Delaux P.-M."/>
            <person name="Salse J."/>
            <person name="Berges H."/>
            <person name="Guyot R."/>
            <person name="Gouzy J."/>
            <person name="Peret B."/>
        </authorList>
    </citation>
    <scope>NUCLEOTIDE SEQUENCE [LARGE SCALE GENOMIC DNA]</scope>
    <source>
        <strain evidence="2">cv. Amiga</strain>
    </source>
</reference>
<evidence type="ECO:0000313" key="1">
    <source>
        <dbReference type="EMBL" id="KAE9605050.1"/>
    </source>
</evidence>
<gene>
    <name evidence="1" type="ORF">Lalb_Chr10g0093021</name>
</gene>
<dbReference type="OrthoDB" id="936190at2759"/>
<sequence>MPHSSGLLPHFKEGKFWVLQRVNLYGLYLKTWKGMFLCPQQKPKPTELWIL</sequence>
<dbReference type="EMBL" id="WOCE01000010">
    <property type="protein sequence ID" value="KAE9605050.1"/>
    <property type="molecule type" value="Genomic_DNA"/>
</dbReference>
<evidence type="ECO:0000313" key="2">
    <source>
        <dbReference type="Proteomes" id="UP000447434"/>
    </source>
</evidence>
<comment type="caution">
    <text evidence="1">The sequence shown here is derived from an EMBL/GenBank/DDBJ whole genome shotgun (WGS) entry which is preliminary data.</text>
</comment>
<proteinExistence type="predicted"/>
<accession>A0A6A4PU95</accession>
<keyword evidence="2" id="KW-1185">Reference proteome</keyword>